<evidence type="ECO:0000313" key="3">
    <source>
        <dbReference type="Proteomes" id="UP000694892"/>
    </source>
</evidence>
<dbReference type="Pfam" id="PF01541">
    <property type="entry name" value="GIY-YIG"/>
    <property type="match status" value="1"/>
</dbReference>
<dbReference type="InterPro" id="IPR035901">
    <property type="entry name" value="GIY-YIG_endonuc_sf"/>
</dbReference>
<proteinExistence type="predicted"/>
<reference evidence="3" key="1">
    <citation type="journal article" date="2016" name="Nature">
        <title>Genome evolution in the allotetraploid frog Xenopus laevis.</title>
        <authorList>
            <person name="Session A.M."/>
            <person name="Uno Y."/>
            <person name="Kwon T."/>
            <person name="Chapman J.A."/>
            <person name="Toyoda A."/>
            <person name="Takahashi S."/>
            <person name="Fukui A."/>
            <person name="Hikosaka A."/>
            <person name="Suzuki A."/>
            <person name="Kondo M."/>
            <person name="van Heeringen S.J."/>
            <person name="Quigley I."/>
            <person name="Heinz S."/>
            <person name="Ogino H."/>
            <person name="Ochi H."/>
            <person name="Hellsten U."/>
            <person name="Lyons J.B."/>
            <person name="Simakov O."/>
            <person name="Putnam N."/>
            <person name="Stites J."/>
            <person name="Kuroki Y."/>
            <person name="Tanaka T."/>
            <person name="Michiue T."/>
            <person name="Watanabe M."/>
            <person name="Bogdanovic O."/>
            <person name="Lister R."/>
            <person name="Georgiou G."/>
            <person name="Paranjpe S.S."/>
            <person name="van Kruijsbergen I."/>
            <person name="Shu S."/>
            <person name="Carlson J."/>
            <person name="Kinoshita T."/>
            <person name="Ohta Y."/>
            <person name="Mawaribuchi S."/>
            <person name="Jenkins J."/>
            <person name="Grimwood J."/>
            <person name="Schmutz J."/>
            <person name="Mitros T."/>
            <person name="Mozaffari S.V."/>
            <person name="Suzuki Y."/>
            <person name="Haramoto Y."/>
            <person name="Yamamoto T.S."/>
            <person name="Takagi C."/>
            <person name="Heald R."/>
            <person name="Miller K."/>
            <person name="Haudenschild C."/>
            <person name="Kitzman J."/>
            <person name="Nakayama T."/>
            <person name="Izutsu Y."/>
            <person name="Robert J."/>
            <person name="Fortriede J."/>
            <person name="Burns K."/>
            <person name="Lotay V."/>
            <person name="Karimi K."/>
            <person name="Yasuoka Y."/>
            <person name="Dichmann D.S."/>
            <person name="Flajnik M.F."/>
            <person name="Houston D.W."/>
            <person name="Shendure J."/>
            <person name="DuPasquier L."/>
            <person name="Vize P.D."/>
            <person name="Zorn A.M."/>
            <person name="Ito M."/>
            <person name="Marcotte E.M."/>
            <person name="Wallingford J.B."/>
            <person name="Ito Y."/>
            <person name="Asashima M."/>
            <person name="Ueno N."/>
            <person name="Matsuda Y."/>
            <person name="Veenstra G.J."/>
            <person name="Fujiyama A."/>
            <person name="Harland R.M."/>
            <person name="Taira M."/>
            <person name="Rokhsar D.S."/>
        </authorList>
    </citation>
    <scope>NUCLEOTIDE SEQUENCE [LARGE SCALE GENOMIC DNA]</scope>
    <source>
        <strain evidence="3">J</strain>
    </source>
</reference>
<evidence type="ECO:0000259" key="1">
    <source>
        <dbReference type="PROSITE" id="PS50164"/>
    </source>
</evidence>
<dbReference type="PANTHER" id="PTHR21301">
    <property type="entry name" value="REVERSE TRANSCRIPTASE"/>
    <property type="match status" value="1"/>
</dbReference>
<dbReference type="InterPro" id="IPR000305">
    <property type="entry name" value="GIY-YIG_endonuc"/>
</dbReference>
<protein>
    <recommendedName>
        <fullName evidence="1">GIY-YIG domain-containing protein</fullName>
    </recommendedName>
</protein>
<dbReference type="AlphaFoldDB" id="A0A974HKX8"/>
<accession>A0A974HKX8</accession>
<dbReference type="SUPFAM" id="SSF82771">
    <property type="entry name" value="GIY-YIG endonuclease"/>
    <property type="match status" value="1"/>
</dbReference>
<organism evidence="2 3">
    <name type="scientific">Xenopus laevis</name>
    <name type="common">African clawed frog</name>
    <dbReference type="NCBI Taxonomy" id="8355"/>
    <lineage>
        <taxon>Eukaryota</taxon>
        <taxon>Metazoa</taxon>
        <taxon>Chordata</taxon>
        <taxon>Craniata</taxon>
        <taxon>Vertebrata</taxon>
        <taxon>Euteleostomi</taxon>
        <taxon>Amphibia</taxon>
        <taxon>Batrachia</taxon>
        <taxon>Anura</taxon>
        <taxon>Pipoidea</taxon>
        <taxon>Pipidae</taxon>
        <taxon>Xenopodinae</taxon>
        <taxon>Xenopus</taxon>
        <taxon>Xenopus</taxon>
    </lineage>
</organism>
<evidence type="ECO:0000313" key="2">
    <source>
        <dbReference type="EMBL" id="OCT81575.1"/>
    </source>
</evidence>
<dbReference type="Proteomes" id="UP000694892">
    <property type="component" value="Chromosome 5L"/>
</dbReference>
<name>A0A974HKX8_XENLA</name>
<dbReference type="Gene3D" id="3.40.1440.10">
    <property type="entry name" value="GIY-YIG endonuclease"/>
    <property type="match status" value="1"/>
</dbReference>
<sequence length="103" mass="12175">MKHYATRNTSSVVYLLKCPCGNIYIGQTSRCVKERIKEHKGNIRNFVPNKDTMVSRHFSENQQNVSQLRWLVVEVVKIQTRAGDKKKSLLQRERNWRATNWVE</sequence>
<feature type="domain" description="GIY-YIG" evidence="1">
    <location>
        <begin position="9"/>
        <end position="103"/>
    </location>
</feature>
<dbReference type="PANTHER" id="PTHR21301:SF12">
    <property type="match status" value="1"/>
</dbReference>
<dbReference type="PROSITE" id="PS50164">
    <property type="entry name" value="GIY_YIG"/>
    <property type="match status" value="1"/>
</dbReference>
<gene>
    <name evidence="2" type="ORF">XELAEV_18028398mg</name>
</gene>
<dbReference type="EMBL" id="CM004474">
    <property type="protein sequence ID" value="OCT81575.1"/>
    <property type="molecule type" value="Genomic_DNA"/>
</dbReference>